<geneLocation type="plasmid" evidence="2">
    <name>p1</name>
</geneLocation>
<keyword evidence="2" id="KW-0614">Plasmid</keyword>
<dbReference type="AlphaFoldDB" id="A0AAU8BRB6"/>
<evidence type="ECO:0000256" key="1">
    <source>
        <dbReference type="SAM" id="Coils"/>
    </source>
</evidence>
<organism evidence="2">
    <name type="scientific">Vibrio chaetopteri</name>
    <dbReference type="NCBI Taxonomy" id="3016528"/>
    <lineage>
        <taxon>Bacteria</taxon>
        <taxon>Pseudomonadati</taxon>
        <taxon>Pseudomonadota</taxon>
        <taxon>Gammaproteobacteria</taxon>
        <taxon>Vibrionales</taxon>
        <taxon>Vibrionaceae</taxon>
        <taxon>Vibrio</taxon>
    </lineage>
</organism>
<accession>A0AAU8BRB6</accession>
<gene>
    <name evidence="2" type="ORF">PG915_24135</name>
</gene>
<reference evidence="2" key="1">
    <citation type="submission" date="2023-01" db="EMBL/GenBank/DDBJ databases">
        <title>Vibrio sp. CB1-14 genome sequencing.</title>
        <authorList>
            <person name="Otstavnykh N."/>
            <person name="Isaeva M."/>
            <person name="Meleshko D."/>
        </authorList>
    </citation>
    <scope>NUCLEOTIDE SEQUENCE</scope>
    <source>
        <strain evidence="2">CB1-14</strain>
        <plasmid evidence="2">p1</plasmid>
    </source>
</reference>
<feature type="coiled-coil region" evidence="1">
    <location>
        <begin position="6"/>
        <end position="33"/>
    </location>
</feature>
<dbReference type="RefSeq" id="WP_353500369.1">
    <property type="nucleotide sequence ID" value="NZ_CP115922.1"/>
</dbReference>
<dbReference type="KEGG" id="vck:PG915_24135"/>
<proteinExistence type="predicted"/>
<name>A0AAU8BRB6_9VIBR</name>
<evidence type="ECO:0000313" key="2">
    <source>
        <dbReference type="EMBL" id="XCD19251.1"/>
    </source>
</evidence>
<dbReference type="EMBL" id="CP115922">
    <property type="protein sequence ID" value="XCD19251.1"/>
    <property type="molecule type" value="Genomic_DNA"/>
</dbReference>
<sequence>MIEQDLFALVDELKELETKLQQWQTQRPEYAVQYAAQYTGVCHARVNLEMILERYVKRPITIDSQPLPSKEKLNLHLNPKP</sequence>
<protein>
    <submittedName>
        <fullName evidence="2">Uncharacterized protein</fullName>
    </submittedName>
</protein>
<keyword evidence="1" id="KW-0175">Coiled coil</keyword>